<evidence type="ECO:0000313" key="4">
    <source>
        <dbReference type="EMBL" id="ESP03433.1"/>
    </source>
</evidence>
<feature type="domain" description="Glycosyl transferase family 1" evidence="2">
    <location>
        <begin position="80"/>
        <end position="202"/>
    </location>
</feature>
<dbReference type="RefSeq" id="XP_009045880.1">
    <property type="nucleotide sequence ID" value="XM_009047632.1"/>
</dbReference>
<evidence type="ECO:0000259" key="2">
    <source>
        <dbReference type="Pfam" id="PF00534"/>
    </source>
</evidence>
<keyword evidence="5" id="KW-1185">Reference proteome</keyword>
<evidence type="ECO:0000259" key="3">
    <source>
        <dbReference type="Pfam" id="PF13439"/>
    </source>
</evidence>
<evidence type="ECO:0008006" key="6">
    <source>
        <dbReference type="Google" id="ProtNLM"/>
    </source>
</evidence>
<gene>
    <name evidence="4" type="ORF">LOTGIDRAFT_65393</name>
</gene>
<dbReference type="PANTHER" id="PTHR45871:SF1">
    <property type="entry name" value="PHOSPHATIDYLINOSITOL N-ACETYLGLUCOSAMINYLTRANSFERASE SUBUNIT A"/>
    <property type="match status" value="1"/>
</dbReference>
<accession>V4B098</accession>
<feature type="non-terminal residue" evidence="4">
    <location>
        <position position="214"/>
    </location>
</feature>
<dbReference type="GeneID" id="20251737"/>
<dbReference type="AlphaFoldDB" id="V4B098"/>
<name>V4B098_LOTGI</name>
<dbReference type="EMBL" id="KB200019">
    <property type="protein sequence ID" value="ESP03433.1"/>
    <property type="molecule type" value="Genomic_DNA"/>
</dbReference>
<dbReference type="HOGENOM" id="CLU_112297_0_0_1"/>
<dbReference type="InterPro" id="IPR028098">
    <property type="entry name" value="Glyco_trans_4-like_N"/>
</dbReference>
<protein>
    <recommendedName>
        <fullName evidence="6">Glycosyl transferase family 1 domain-containing protein</fullName>
    </recommendedName>
</protein>
<feature type="domain" description="Glycosyltransferase subfamily 4-like N-terminal" evidence="3">
    <location>
        <begin position="4"/>
        <end position="73"/>
    </location>
</feature>
<dbReference type="Gene3D" id="3.40.50.2000">
    <property type="entry name" value="Glycogen Phosphorylase B"/>
    <property type="match status" value="2"/>
</dbReference>
<evidence type="ECO:0000313" key="5">
    <source>
        <dbReference type="Proteomes" id="UP000030746"/>
    </source>
</evidence>
<proteinExistence type="predicted"/>
<dbReference type="SUPFAM" id="SSF53756">
    <property type="entry name" value="UDP-Glycosyltransferase/glycogen phosphorylase"/>
    <property type="match status" value="1"/>
</dbReference>
<dbReference type="GO" id="GO:0017176">
    <property type="term" value="F:phosphatidylinositol N-acetylglucosaminyltransferase activity"/>
    <property type="evidence" value="ECO:0007669"/>
    <property type="project" value="TreeGrafter"/>
</dbReference>
<evidence type="ECO:0000256" key="1">
    <source>
        <dbReference type="ARBA" id="ARBA00022676"/>
    </source>
</evidence>
<dbReference type="CTD" id="20251737"/>
<dbReference type="OMA" id="MEYNTMA"/>
<keyword evidence="1" id="KW-0328">Glycosyltransferase</keyword>
<dbReference type="Pfam" id="PF13439">
    <property type="entry name" value="Glyco_transf_4"/>
    <property type="match status" value="1"/>
</dbReference>
<keyword evidence="1" id="KW-0808">Transferase</keyword>
<sequence>LHARTMGLHTVFTDHSLFGFADGSSILTNEVLRFSLRDCTHCICVSHTSKENTTLRASLDPKNISVIPNAVDATMFTPDVSKRDPNKITIVLVSRLVYRKGMDLLAEIIPIITCKYPEVQFIIGGSGPKQLVLEEVREQHQLHSRVKLLGALQHNQVRDVLVKGDILLNTSLTEAFCIAIVEAVCCGLKVVSTNVGGVPEVLPPDLITLADPSV</sequence>
<dbReference type="InterPro" id="IPR001296">
    <property type="entry name" value="Glyco_trans_1"/>
</dbReference>
<dbReference type="GO" id="GO:0000506">
    <property type="term" value="C:glycosylphosphatidylinositol-N-acetylglucosaminyltransferase (GPI-GnT) complex"/>
    <property type="evidence" value="ECO:0007669"/>
    <property type="project" value="TreeGrafter"/>
</dbReference>
<feature type="non-terminal residue" evidence="4">
    <location>
        <position position="1"/>
    </location>
</feature>
<dbReference type="OrthoDB" id="734129at2759"/>
<dbReference type="KEGG" id="lgi:LOTGIDRAFT_65393"/>
<dbReference type="GO" id="GO:0006506">
    <property type="term" value="P:GPI anchor biosynthetic process"/>
    <property type="evidence" value="ECO:0007669"/>
    <property type="project" value="TreeGrafter"/>
</dbReference>
<dbReference type="Proteomes" id="UP000030746">
    <property type="component" value="Unassembled WGS sequence"/>
</dbReference>
<reference evidence="4 5" key="1">
    <citation type="journal article" date="2013" name="Nature">
        <title>Insights into bilaterian evolution from three spiralian genomes.</title>
        <authorList>
            <person name="Simakov O."/>
            <person name="Marletaz F."/>
            <person name="Cho S.J."/>
            <person name="Edsinger-Gonzales E."/>
            <person name="Havlak P."/>
            <person name="Hellsten U."/>
            <person name="Kuo D.H."/>
            <person name="Larsson T."/>
            <person name="Lv J."/>
            <person name="Arendt D."/>
            <person name="Savage R."/>
            <person name="Osoegawa K."/>
            <person name="de Jong P."/>
            <person name="Grimwood J."/>
            <person name="Chapman J.A."/>
            <person name="Shapiro H."/>
            <person name="Aerts A."/>
            <person name="Otillar R.P."/>
            <person name="Terry A.Y."/>
            <person name="Boore J.L."/>
            <person name="Grigoriev I.V."/>
            <person name="Lindberg D.R."/>
            <person name="Seaver E.C."/>
            <person name="Weisblat D.A."/>
            <person name="Putnam N.H."/>
            <person name="Rokhsar D.S."/>
        </authorList>
    </citation>
    <scope>NUCLEOTIDE SEQUENCE [LARGE SCALE GENOMIC DNA]</scope>
</reference>
<organism evidence="4 5">
    <name type="scientific">Lottia gigantea</name>
    <name type="common">Giant owl limpet</name>
    <dbReference type="NCBI Taxonomy" id="225164"/>
    <lineage>
        <taxon>Eukaryota</taxon>
        <taxon>Metazoa</taxon>
        <taxon>Spiralia</taxon>
        <taxon>Lophotrochozoa</taxon>
        <taxon>Mollusca</taxon>
        <taxon>Gastropoda</taxon>
        <taxon>Patellogastropoda</taxon>
        <taxon>Lottioidea</taxon>
        <taxon>Lottiidae</taxon>
        <taxon>Lottia</taxon>
    </lineage>
</organism>
<dbReference type="STRING" id="225164.V4B098"/>
<dbReference type="PANTHER" id="PTHR45871">
    <property type="entry name" value="N-ACETYLGLUCOSAMINYL-PHOSPHATIDYLINOSITOL BIOSYNTHETIC PROTEIN"/>
    <property type="match status" value="1"/>
</dbReference>
<dbReference type="Pfam" id="PF00534">
    <property type="entry name" value="Glycos_transf_1"/>
    <property type="match status" value="1"/>
</dbReference>